<dbReference type="InterPro" id="IPR003458">
    <property type="entry name" value="Phage_T4_Gp38_tail_assem"/>
</dbReference>
<dbReference type="Proteomes" id="UP000682928">
    <property type="component" value="Chromosome"/>
</dbReference>
<reference evidence="1" key="1">
    <citation type="submission" date="2021-04" db="EMBL/GenBank/DDBJ databases">
        <title>Difference and commonality of drug resistance evolution in various bacteria. and drug sensitivity profiles.</title>
        <authorList>
            <person name="Maeda T."/>
            <person name="Shibai A."/>
            <person name="Kawada K."/>
            <person name="Kotani H."/>
            <person name="Tarusawa Y."/>
            <person name="Tanabe K."/>
            <person name="Furusawa C."/>
        </authorList>
    </citation>
    <scope>NUCLEOTIDE SEQUENCE</scope>
    <source>
        <strain evidence="1">JCM 8580</strain>
    </source>
</reference>
<evidence type="ECO:0000313" key="2">
    <source>
        <dbReference type="Proteomes" id="UP000682928"/>
    </source>
</evidence>
<evidence type="ECO:0000313" key="1">
    <source>
        <dbReference type="EMBL" id="BCU54058.1"/>
    </source>
</evidence>
<name>A0AA86M6C7_9ENTR</name>
<sequence>MYFFSATTSNFYPEILKPDYDKSHTWPDDAIQVSEDIYLEYSAMPPDGKERGADKHGYPAWVNLAPPTPEQLKATAEKKKLQLRATADQEIEWRQDAVDERIASDDEIADLAAWKKYRVLLMRVDTTSLDWPEPPK</sequence>
<dbReference type="AlphaFoldDB" id="A0AA86M6C7"/>
<proteinExistence type="predicted"/>
<evidence type="ECO:0008006" key="3">
    <source>
        <dbReference type="Google" id="ProtNLM"/>
    </source>
</evidence>
<gene>
    <name evidence="1" type="primary">yfdK_1</name>
    <name evidence="1" type="ORF">ENKO_06520</name>
</gene>
<dbReference type="Pfam" id="PF02413">
    <property type="entry name" value="Caudo_TAP"/>
    <property type="match status" value="1"/>
</dbReference>
<dbReference type="RefSeq" id="WP_088221787.1">
    <property type="nucleotide sequence ID" value="NZ_AP024590.1"/>
</dbReference>
<accession>A0AA86M6C7</accession>
<organism evidence="1 2">
    <name type="scientific">Enterobacter kobei</name>
    <dbReference type="NCBI Taxonomy" id="208224"/>
    <lineage>
        <taxon>Bacteria</taxon>
        <taxon>Pseudomonadati</taxon>
        <taxon>Pseudomonadota</taxon>
        <taxon>Gammaproteobacteria</taxon>
        <taxon>Enterobacterales</taxon>
        <taxon>Enterobacteriaceae</taxon>
        <taxon>Enterobacter</taxon>
        <taxon>Enterobacter cloacae complex</taxon>
    </lineage>
</organism>
<dbReference type="EMBL" id="AP024590">
    <property type="protein sequence ID" value="BCU54058.1"/>
    <property type="molecule type" value="Genomic_DNA"/>
</dbReference>
<protein>
    <recommendedName>
        <fullName evidence="3">Tail fiber assembly protein</fullName>
    </recommendedName>
</protein>